<accession>A0ABU5ZKM4</accession>
<proteinExistence type="predicted"/>
<dbReference type="Proteomes" id="UP001310386">
    <property type="component" value="Unassembled WGS sequence"/>
</dbReference>
<dbReference type="RefSeq" id="WP_371755187.1">
    <property type="nucleotide sequence ID" value="NZ_JAYJLD010000027.1"/>
</dbReference>
<dbReference type="InterPro" id="IPR014001">
    <property type="entry name" value="Helicase_ATP-bd"/>
</dbReference>
<gene>
    <name evidence="3" type="ORF">VF724_15495</name>
</gene>
<keyword evidence="1" id="KW-0378">Hydrolase</keyword>
<keyword evidence="3" id="KW-0347">Helicase</keyword>
<dbReference type="InterPro" id="IPR001650">
    <property type="entry name" value="Helicase_C-like"/>
</dbReference>
<dbReference type="Pfam" id="PF00271">
    <property type="entry name" value="Helicase_C"/>
    <property type="match status" value="1"/>
</dbReference>
<comment type="caution">
    <text evidence="3">The sequence shown here is derived from an EMBL/GenBank/DDBJ whole genome shotgun (WGS) entry which is preliminary data.</text>
</comment>
<evidence type="ECO:0000313" key="4">
    <source>
        <dbReference type="Proteomes" id="UP001310386"/>
    </source>
</evidence>
<feature type="domain" description="Helicase ATP-binding" evidence="2">
    <location>
        <begin position="42"/>
        <end position="189"/>
    </location>
</feature>
<dbReference type="PANTHER" id="PTHR45766:SF6">
    <property type="entry name" value="SWI_SNF-RELATED MATRIX-ASSOCIATED ACTIN-DEPENDENT REGULATOR OF CHROMATIN SUBFAMILY A-LIKE PROTEIN 1"/>
    <property type="match status" value="1"/>
</dbReference>
<dbReference type="PROSITE" id="PS51192">
    <property type="entry name" value="HELICASE_ATP_BIND_1"/>
    <property type="match status" value="1"/>
</dbReference>
<evidence type="ECO:0000313" key="3">
    <source>
        <dbReference type="EMBL" id="MEB3103060.1"/>
    </source>
</evidence>
<sequence length="462" mass="52029">MSWEQKYQNFIKNKRAVMPPSGFSVDRDNLHSSLFDFQRDLVRWALRRGRAAIFAGTGLGKTRMQIEWAMNVHRLSGGDVLLLAPLAVASQTVREGAELGYTITFCRSQDDVKPGLNITNYEMLHHFEPILFDGVVLDESSILKSFTGKIRTDLIESFAFTPYRLACTATPAPNDFMEIGNHAEFLGVMSRTEMLSMYFVHDGGDTQKWRLKGHAEDSFWKWVASWGVVLEKPSDLGYADDGYILPPLTITDHVIEVEGELGKTLSERQRARQETVEERVAACAAIVNATDRPFLVWCDLNIESELLTNSIPGAVEVKGSDKPTHKEKAMLDFATGKIRVLVTKPSIAGFGMNWQHCADMAFVGLSDSFEQVFQAVRRCYRFGQTQSVNVTMITSSREGATAENIKRKEADFRKMVSEMVKYTKEITSEAIRSTERDATEYEPTIPMIIPNWLRSETFATTG</sequence>
<dbReference type="InterPro" id="IPR027417">
    <property type="entry name" value="P-loop_NTPase"/>
</dbReference>
<dbReference type="SUPFAM" id="SSF52540">
    <property type="entry name" value="P-loop containing nucleoside triphosphate hydrolases"/>
    <property type="match status" value="2"/>
</dbReference>
<keyword evidence="3" id="KW-0547">Nucleotide-binding</keyword>
<protein>
    <submittedName>
        <fullName evidence="3">DEAD/DEAH box helicase</fullName>
    </submittedName>
</protein>
<evidence type="ECO:0000259" key="2">
    <source>
        <dbReference type="PROSITE" id="PS51192"/>
    </source>
</evidence>
<reference evidence="3" key="1">
    <citation type="submission" date="2023-12" db="EMBL/GenBank/DDBJ databases">
        <title>Fervidustalea candida gen. nov., sp. nov., a novel member of the family Paenibacillaceae isolated from a geothermal area.</title>
        <authorList>
            <person name="Li W.-J."/>
            <person name="Jiao J.-Y."/>
            <person name="Chen Y."/>
        </authorList>
    </citation>
    <scope>NUCLEOTIDE SEQUENCE</scope>
    <source>
        <strain evidence="3">SYSU GA230002</strain>
    </source>
</reference>
<keyword evidence="4" id="KW-1185">Reference proteome</keyword>
<organism evidence="3 4">
    <name type="scientific">Ferviditalea candida</name>
    <dbReference type="NCBI Taxonomy" id="3108399"/>
    <lineage>
        <taxon>Bacteria</taxon>
        <taxon>Bacillati</taxon>
        <taxon>Bacillota</taxon>
        <taxon>Bacilli</taxon>
        <taxon>Bacillales</taxon>
        <taxon>Paenibacillaceae</taxon>
        <taxon>Ferviditalea</taxon>
    </lineage>
</organism>
<name>A0ABU5ZKM4_9BACL</name>
<dbReference type="SMART" id="SM00487">
    <property type="entry name" value="DEXDc"/>
    <property type="match status" value="1"/>
</dbReference>
<dbReference type="PANTHER" id="PTHR45766">
    <property type="entry name" value="DNA ANNEALING HELICASE AND ENDONUCLEASE ZRANB3 FAMILY MEMBER"/>
    <property type="match status" value="1"/>
</dbReference>
<keyword evidence="3" id="KW-0067">ATP-binding</keyword>
<dbReference type="GO" id="GO:0004386">
    <property type="term" value="F:helicase activity"/>
    <property type="evidence" value="ECO:0007669"/>
    <property type="project" value="UniProtKB-KW"/>
</dbReference>
<evidence type="ECO:0000256" key="1">
    <source>
        <dbReference type="ARBA" id="ARBA00022801"/>
    </source>
</evidence>
<dbReference type="Gene3D" id="3.40.50.300">
    <property type="entry name" value="P-loop containing nucleotide triphosphate hydrolases"/>
    <property type="match status" value="2"/>
</dbReference>
<dbReference type="EMBL" id="JAYJLD010000027">
    <property type="protein sequence ID" value="MEB3103060.1"/>
    <property type="molecule type" value="Genomic_DNA"/>
</dbReference>